<keyword evidence="2" id="KW-0812">Transmembrane</keyword>
<evidence type="ECO:0000259" key="3">
    <source>
        <dbReference type="Pfam" id="PF20153"/>
    </source>
</evidence>
<dbReference type="Proteomes" id="UP000814176">
    <property type="component" value="Unassembled WGS sequence"/>
</dbReference>
<evidence type="ECO:0000313" key="4">
    <source>
        <dbReference type="EMBL" id="KAH9830362.1"/>
    </source>
</evidence>
<feature type="transmembrane region" description="Helical" evidence="2">
    <location>
        <begin position="253"/>
        <end position="279"/>
    </location>
</feature>
<accession>A0ABQ8K106</accession>
<feature type="transmembrane region" description="Helical" evidence="2">
    <location>
        <begin position="196"/>
        <end position="219"/>
    </location>
</feature>
<evidence type="ECO:0000256" key="1">
    <source>
        <dbReference type="SAM" id="MobiDB-lite"/>
    </source>
</evidence>
<dbReference type="EMBL" id="JADCUA010000032">
    <property type="protein sequence ID" value="KAH9830362.1"/>
    <property type="molecule type" value="Genomic_DNA"/>
</dbReference>
<evidence type="ECO:0000256" key="2">
    <source>
        <dbReference type="SAM" id="Phobius"/>
    </source>
</evidence>
<dbReference type="GeneID" id="72002604"/>
<name>A0ABQ8K106_9APHY</name>
<feature type="domain" description="DUF6535" evidence="3">
    <location>
        <begin position="102"/>
        <end position="279"/>
    </location>
</feature>
<reference evidence="4 5" key="1">
    <citation type="journal article" date="2021" name="Environ. Microbiol.">
        <title>Gene family expansions and transcriptome signatures uncover fungal adaptations to wood decay.</title>
        <authorList>
            <person name="Hage H."/>
            <person name="Miyauchi S."/>
            <person name="Viragh M."/>
            <person name="Drula E."/>
            <person name="Min B."/>
            <person name="Chaduli D."/>
            <person name="Navarro D."/>
            <person name="Favel A."/>
            <person name="Norest M."/>
            <person name="Lesage-Meessen L."/>
            <person name="Balint B."/>
            <person name="Merenyi Z."/>
            <person name="de Eugenio L."/>
            <person name="Morin E."/>
            <person name="Martinez A.T."/>
            <person name="Baldrian P."/>
            <person name="Stursova M."/>
            <person name="Martinez M.J."/>
            <person name="Novotny C."/>
            <person name="Magnuson J.K."/>
            <person name="Spatafora J.W."/>
            <person name="Maurice S."/>
            <person name="Pangilinan J."/>
            <person name="Andreopoulos W."/>
            <person name="LaButti K."/>
            <person name="Hundley H."/>
            <person name="Na H."/>
            <person name="Kuo A."/>
            <person name="Barry K."/>
            <person name="Lipzen A."/>
            <person name="Henrissat B."/>
            <person name="Riley R."/>
            <person name="Ahrendt S."/>
            <person name="Nagy L.G."/>
            <person name="Grigoriev I.V."/>
            <person name="Martin F."/>
            <person name="Rosso M.N."/>
        </authorList>
    </citation>
    <scope>NUCLEOTIDE SEQUENCE [LARGE SCALE GENOMIC DNA]</scope>
    <source>
        <strain evidence="4 5">CIRM-BRFM 1785</strain>
    </source>
</reference>
<keyword evidence="5" id="KW-1185">Reference proteome</keyword>
<feature type="transmembrane region" description="Helical" evidence="2">
    <location>
        <begin position="285"/>
        <end position="307"/>
    </location>
</feature>
<keyword evidence="2" id="KW-0472">Membrane</keyword>
<gene>
    <name evidence="4" type="ORF">C8Q71DRAFT_727595</name>
</gene>
<feature type="transmembrane region" description="Helical" evidence="2">
    <location>
        <begin position="126"/>
        <end position="143"/>
    </location>
</feature>
<evidence type="ECO:0000313" key="5">
    <source>
        <dbReference type="Proteomes" id="UP000814176"/>
    </source>
</evidence>
<feature type="region of interest" description="Disordered" evidence="1">
    <location>
        <begin position="1"/>
        <end position="52"/>
    </location>
</feature>
<organism evidence="4 5">
    <name type="scientific">Rhodofomes roseus</name>
    <dbReference type="NCBI Taxonomy" id="34475"/>
    <lineage>
        <taxon>Eukaryota</taxon>
        <taxon>Fungi</taxon>
        <taxon>Dikarya</taxon>
        <taxon>Basidiomycota</taxon>
        <taxon>Agaricomycotina</taxon>
        <taxon>Agaricomycetes</taxon>
        <taxon>Polyporales</taxon>
        <taxon>Rhodofomes</taxon>
    </lineage>
</organism>
<dbReference type="InterPro" id="IPR045338">
    <property type="entry name" value="DUF6535"/>
</dbReference>
<dbReference type="Pfam" id="PF20153">
    <property type="entry name" value="DUF6535"/>
    <property type="match status" value="1"/>
</dbReference>
<dbReference type="RefSeq" id="XP_047773684.1">
    <property type="nucleotide sequence ID" value="XM_047921872.1"/>
</dbReference>
<feature type="compositionally biased region" description="Polar residues" evidence="1">
    <location>
        <begin position="1"/>
        <end position="12"/>
    </location>
</feature>
<proteinExistence type="predicted"/>
<protein>
    <recommendedName>
        <fullName evidence="3">DUF6535 domain-containing protein</fullName>
    </recommendedName>
</protein>
<keyword evidence="2" id="KW-1133">Transmembrane helix</keyword>
<comment type="caution">
    <text evidence="4">The sequence shown here is derived from an EMBL/GenBank/DDBJ whole genome shotgun (WGS) entry which is preliminary data.</text>
</comment>
<sequence>MLQPRDTTSATNAVEPDGARPTSRSNDMGARGAGQGRGSGVLRRLSKGRGVARPTSAKTLGCLEKRQAATTNTLGARVREYQANHPIDLQAFKNAGPQDQLWEVYNEEAEVFDLDMVQGWKDTMDVFLVFAGLFSATVTAFLLQSASSLSDPTKINNYLLAELIAVQRAAANGTSMDSVDPSPYAPGDTTGEPVDVWVNALWILVLMAALMTALLAFLVKQWLQHYLSVVQGTQRDRALVRQYRFTALHTWKVSLIIDVLPIFLHVALFLFLLGLAVFFHRLHTHLSYLIIIGTGIAVVVYFCLNFLPLIYPDCTFKIPFWPAVYAEVRGWLAPLKEKNTRKTEQQQLEVNAANNKRGLVSDAQEWLSEISGYQPTQGAEAAAV</sequence>